<dbReference type="Pfam" id="PF13456">
    <property type="entry name" value="RVT_3"/>
    <property type="match status" value="1"/>
</dbReference>
<name>A0A6C0BKM8_9ZZZZ</name>
<dbReference type="PANTHER" id="PTHR46387:SF2">
    <property type="entry name" value="RIBONUCLEASE HI"/>
    <property type="match status" value="1"/>
</dbReference>
<dbReference type="Gene3D" id="3.30.420.10">
    <property type="entry name" value="Ribonuclease H-like superfamily/Ribonuclease H"/>
    <property type="match status" value="1"/>
</dbReference>
<protein>
    <recommendedName>
        <fullName evidence="1">RNase H type-1 domain-containing protein</fullName>
    </recommendedName>
</protein>
<dbReference type="PROSITE" id="PS50879">
    <property type="entry name" value="RNASE_H_1"/>
    <property type="match status" value="1"/>
</dbReference>
<organism evidence="2">
    <name type="scientific">viral metagenome</name>
    <dbReference type="NCBI Taxonomy" id="1070528"/>
    <lineage>
        <taxon>unclassified sequences</taxon>
        <taxon>metagenomes</taxon>
        <taxon>organismal metagenomes</taxon>
    </lineage>
</organism>
<feature type="domain" description="RNase H type-1" evidence="1">
    <location>
        <begin position="134"/>
        <end position="276"/>
    </location>
</feature>
<evidence type="ECO:0000313" key="2">
    <source>
        <dbReference type="EMBL" id="QHS92610.1"/>
    </source>
</evidence>
<evidence type="ECO:0000259" key="1">
    <source>
        <dbReference type="PROSITE" id="PS50879"/>
    </source>
</evidence>
<dbReference type="InterPro" id="IPR002156">
    <property type="entry name" value="RNaseH_domain"/>
</dbReference>
<sequence>MATSSVCLGQTTKHQPCTRLASQKVGDEPLYCWQHQKMRTASGPVDPESQMQMQPLISIKSDHNHLWVQGDTFPLRIDLNRLHGSWDPIQSHWILPTEQSEALTQLANIHNYRICISAPTDAPPVVDKEDEIKPSHVIKLFFDGASKGNPGPAGCGFHVFAENFNLNYQQSDFLGTNTNNVAEYQGLIHGLQYISQWLQHNPITPRLIIHGDSQLVIRQMLGTYQIKQPALQQLHTTAEQLMTHLREQHLVTEMELIHIVRKHNAIADHLASTAAFSGHGEVVDTVG</sequence>
<dbReference type="InterPro" id="IPR012337">
    <property type="entry name" value="RNaseH-like_sf"/>
</dbReference>
<dbReference type="InterPro" id="IPR036397">
    <property type="entry name" value="RNaseH_sf"/>
</dbReference>
<proteinExistence type="predicted"/>
<dbReference type="EMBL" id="MN739182">
    <property type="protein sequence ID" value="QHS92610.1"/>
    <property type="molecule type" value="Genomic_DNA"/>
</dbReference>
<dbReference type="GO" id="GO:0004523">
    <property type="term" value="F:RNA-DNA hybrid ribonuclease activity"/>
    <property type="evidence" value="ECO:0007669"/>
    <property type="project" value="InterPro"/>
</dbReference>
<dbReference type="PANTHER" id="PTHR46387">
    <property type="entry name" value="POLYNUCLEOTIDYL TRANSFERASE, RIBONUCLEASE H-LIKE SUPERFAMILY PROTEIN"/>
    <property type="match status" value="1"/>
</dbReference>
<dbReference type="SUPFAM" id="SSF53098">
    <property type="entry name" value="Ribonuclease H-like"/>
    <property type="match status" value="1"/>
</dbReference>
<dbReference type="GO" id="GO:0003676">
    <property type="term" value="F:nucleic acid binding"/>
    <property type="evidence" value="ECO:0007669"/>
    <property type="project" value="InterPro"/>
</dbReference>
<dbReference type="AlphaFoldDB" id="A0A6C0BKM8"/>
<accession>A0A6C0BKM8</accession>
<dbReference type="CDD" id="cd09279">
    <property type="entry name" value="RNase_HI_like"/>
    <property type="match status" value="1"/>
</dbReference>
<reference evidence="2" key="1">
    <citation type="journal article" date="2020" name="Nature">
        <title>Giant virus diversity and host interactions through global metagenomics.</title>
        <authorList>
            <person name="Schulz F."/>
            <person name="Roux S."/>
            <person name="Paez-Espino D."/>
            <person name="Jungbluth S."/>
            <person name="Walsh D.A."/>
            <person name="Denef V.J."/>
            <person name="McMahon K.D."/>
            <person name="Konstantinidis K.T."/>
            <person name="Eloe-Fadrosh E.A."/>
            <person name="Kyrpides N.C."/>
            <person name="Woyke T."/>
        </authorList>
    </citation>
    <scope>NUCLEOTIDE SEQUENCE</scope>
    <source>
        <strain evidence="2">GVMAG-M-3300014204-73</strain>
    </source>
</reference>